<dbReference type="WBParaSite" id="Minc3s02800g31615">
    <property type="protein sequence ID" value="Minc3s02800g31615"/>
    <property type="gene ID" value="Minc3s02800g31615"/>
</dbReference>
<accession>A0A914MXL5</accession>
<feature type="compositionally biased region" description="Polar residues" evidence="1">
    <location>
        <begin position="23"/>
        <end position="37"/>
    </location>
</feature>
<feature type="region of interest" description="Disordered" evidence="1">
    <location>
        <begin position="1"/>
        <end position="37"/>
    </location>
</feature>
<dbReference type="GO" id="GO:0006446">
    <property type="term" value="P:regulation of translational initiation"/>
    <property type="evidence" value="ECO:0007669"/>
    <property type="project" value="TreeGrafter"/>
</dbReference>
<evidence type="ECO:0000313" key="3">
    <source>
        <dbReference type="WBParaSite" id="Minc3s02800g31615"/>
    </source>
</evidence>
<feature type="compositionally biased region" description="Low complexity" evidence="1">
    <location>
        <begin position="1"/>
        <end position="22"/>
    </location>
</feature>
<proteinExistence type="predicted"/>
<organism evidence="2 3">
    <name type="scientific">Meloidogyne incognita</name>
    <name type="common">Southern root-knot nematode worm</name>
    <name type="synonym">Oxyuris incognita</name>
    <dbReference type="NCBI Taxonomy" id="6306"/>
    <lineage>
        <taxon>Eukaryota</taxon>
        <taxon>Metazoa</taxon>
        <taxon>Ecdysozoa</taxon>
        <taxon>Nematoda</taxon>
        <taxon>Chromadorea</taxon>
        <taxon>Rhabditida</taxon>
        <taxon>Tylenchina</taxon>
        <taxon>Tylenchomorpha</taxon>
        <taxon>Tylenchoidea</taxon>
        <taxon>Meloidogynidae</taxon>
        <taxon>Meloidogyninae</taxon>
        <taxon>Meloidogyne</taxon>
        <taxon>Meloidogyne incognita group</taxon>
    </lineage>
</organism>
<dbReference type="AlphaFoldDB" id="A0A914MXL5"/>
<evidence type="ECO:0000256" key="1">
    <source>
        <dbReference type="SAM" id="MobiDB-lite"/>
    </source>
</evidence>
<name>A0A914MXL5_MELIC</name>
<dbReference type="Proteomes" id="UP000887563">
    <property type="component" value="Unplaced"/>
</dbReference>
<protein>
    <submittedName>
        <fullName evidence="3">MIF4G domain-containing protein</fullName>
    </submittedName>
</protein>
<dbReference type="InterPro" id="IPR016024">
    <property type="entry name" value="ARM-type_fold"/>
</dbReference>
<dbReference type="GO" id="GO:0008494">
    <property type="term" value="F:translation activator activity"/>
    <property type="evidence" value="ECO:0007669"/>
    <property type="project" value="TreeGrafter"/>
</dbReference>
<dbReference type="SUPFAM" id="SSF48371">
    <property type="entry name" value="ARM repeat"/>
    <property type="match status" value="1"/>
</dbReference>
<reference evidence="3" key="1">
    <citation type="submission" date="2022-11" db="UniProtKB">
        <authorList>
            <consortium name="WormBaseParasite"/>
        </authorList>
    </citation>
    <scope>IDENTIFICATION</scope>
</reference>
<dbReference type="PANTHER" id="PTHR23254">
    <property type="entry name" value="EIF4G DOMAIN PROTEIN"/>
    <property type="match status" value="1"/>
</dbReference>
<evidence type="ECO:0000313" key="2">
    <source>
        <dbReference type="Proteomes" id="UP000887563"/>
    </source>
</evidence>
<sequence length="420" mass="46315">MASGPPQIHQLAQQQQAPFHQIGNNNSSGVNYQPKQYGSTVGGTNAFDMSPLLYETGIDNNTRHTGPAMNGAMNEDFLGDFVPPELQTAVSDRYVLSNELKERIDGSSKKQALFEIIIGLEEVAFGLPTYFNTWATEIRDRMIGRDPLPEPDLRIASEILIEMTKVSIIILVCVNSSTKTLKTLVKNILLSQLALFINDTQSSLSLQHYCNLVTFLAELYDKIEVNGVKSSQLAAHLFDQLHGLLKLPSDNQGIGVIVKILKLTGRFLENDRGSEAMNAFMIDLNECAASCNDLTKLKVRNLLELRAKHWGIVSETARAGDISNDAYPAVGLLGPDGEHLIPDDDCAFLDENFDTFGNSPSGSLYNNPIEEDNVEDEYDKFLQATAERTAERALVSFDEDDESIVSSPAFMSKQGNEKMS</sequence>
<keyword evidence="2" id="KW-1185">Reference proteome</keyword>
<dbReference type="InterPro" id="IPR051367">
    <property type="entry name" value="mRNA_TranslReg/HistoneTransl"/>
</dbReference>
<dbReference type="Gene3D" id="1.25.40.180">
    <property type="match status" value="1"/>
</dbReference>